<keyword evidence="3" id="KW-1185">Reference proteome</keyword>
<organism evidence="2 3">
    <name type="scientific">Thermothelomyces thermophilus (strain ATCC 42464 / BCRC 31852 / DSM 1799)</name>
    <name type="common">Sporotrichum thermophile</name>
    <dbReference type="NCBI Taxonomy" id="573729"/>
    <lineage>
        <taxon>Eukaryota</taxon>
        <taxon>Fungi</taxon>
        <taxon>Dikarya</taxon>
        <taxon>Ascomycota</taxon>
        <taxon>Pezizomycotina</taxon>
        <taxon>Sordariomycetes</taxon>
        <taxon>Sordariomycetidae</taxon>
        <taxon>Sordariales</taxon>
        <taxon>Chaetomiaceae</taxon>
        <taxon>Thermothelomyces</taxon>
    </lineage>
</organism>
<dbReference type="VEuPathDB" id="FungiDB:MYCTH_2020741"/>
<dbReference type="InParanoid" id="G2QJV8"/>
<dbReference type="InterPro" id="IPR011333">
    <property type="entry name" value="SKP1/BTB/POZ_sf"/>
</dbReference>
<dbReference type="EMBL" id="CP003006">
    <property type="protein sequence ID" value="AEO59864.1"/>
    <property type="molecule type" value="Genomic_DNA"/>
</dbReference>
<dbReference type="OrthoDB" id="5225184at2759"/>
<dbReference type="Gene3D" id="3.30.710.10">
    <property type="entry name" value="Potassium Channel Kv1.1, Chain A"/>
    <property type="match status" value="2"/>
</dbReference>
<dbReference type="HOGENOM" id="CLU_057752_6_3_1"/>
<dbReference type="AlphaFoldDB" id="G2QJV8"/>
<evidence type="ECO:0000313" key="2">
    <source>
        <dbReference type="EMBL" id="AEO59864.1"/>
    </source>
</evidence>
<dbReference type="KEGG" id="mtm:MYCTH_2020741"/>
<dbReference type="STRING" id="573729.G2QJV8"/>
<proteinExistence type="predicted"/>
<feature type="domain" description="BTB" evidence="1">
    <location>
        <begin position="6"/>
        <end position="38"/>
    </location>
</feature>
<dbReference type="GeneID" id="11507215"/>
<dbReference type="Pfam" id="PF00651">
    <property type="entry name" value="BTB"/>
    <property type="match status" value="1"/>
</dbReference>
<dbReference type="RefSeq" id="XP_003665109.1">
    <property type="nucleotide sequence ID" value="XM_003665061.1"/>
</dbReference>
<evidence type="ECO:0000259" key="1">
    <source>
        <dbReference type="Pfam" id="PF00651"/>
    </source>
</evidence>
<gene>
    <name evidence="2" type="ORF">MYCTH_2020741</name>
</gene>
<dbReference type="CDD" id="cd18186">
    <property type="entry name" value="BTB_POZ_ZBTB_KLHL-like"/>
    <property type="match status" value="1"/>
</dbReference>
<dbReference type="PANTHER" id="PTHR47843:SF5">
    <property type="entry name" value="BTB_POZ DOMAIN PROTEIN"/>
    <property type="match status" value="1"/>
</dbReference>
<reference evidence="2 3" key="1">
    <citation type="journal article" date="2011" name="Nat. Biotechnol.">
        <title>Comparative genomic analysis of the thermophilic biomass-degrading fungi Myceliophthora thermophila and Thielavia terrestris.</title>
        <authorList>
            <person name="Berka R.M."/>
            <person name="Grigoriev I.V."/>
            <person name="Otillar R."/>
            <person name="Salamov A."/>
            <person name="Grimwood J."/>
            <person name="Reid I."/>
            <person name="Ishmael N."/>
            <person name="John T."/>
            <person name="Darmond C."/>
            <person name="Moisan M.-C."/>
            <person name="Henrissat B."/>
            <person name="Coutinho P.M."/>
            <person name="Lombard V."/>
            <person name="Natvig D.O."/>
            <person name="Lindquist E."/>
            <person name="Schmutz J."/>
            <person name="Lucas S."/>
            <person name="Harris P."/>
            <person name="Powlowski J."/>
            <person name="Bellemare A."/>
            <person name="Taylor D."/>
            <person name="Butler G."/>
            <person name="de Vries R.P."/>
            <person name="Allijn I.E."/>
            <person name="van den Brink J."/>
            <person name="Ushinsky S."/>
            <person name="Storms R."/>
            <person name="Powell A.J."/>
            <person name="Paulsen I.T."/>
            <person name="Elbourne L.D.H."/>
            <person name="Baker S.E."/>
            <person name="Magnuson J."/>
            <person name="LaBoissiere S."/>
            <person name="Clutterbuck A.J."/>
            <person name="Martinez D."/>
            <person name="Wogulis M."/>
            <person name="de Leon A.L."/>
            <person name="Rey M.W."/>
            <person name="Tsang A."/>
        </authorList>
    </citation>
    <scope>NUCLEOTIDE SEQUENCE [LARGE SCALE GENOMIC DNA]</scope>
    <source>
        <strain evidence="3">ATCC 42464 / BCRC 31852 / DSM 1799</strain>
    </source>
</reference>
<protein>
    <recommendedName>
        <fullName evidence="1">BTB domain-containing protein</fullName>
    </recommendedName>
</protein>
<evidence type="ECO:0000313" key="3">
    <source>
        <dbReference type="Proteomes" id="UP000007322"/>
    </source>
</evidence>
<dbReference type="SUPFAM" id="SSF54695">
    <property type="entry name" value="POZ domain"/>
    <property type="match status" value="1"/>
</dbReference>
<accession>G2QJV8</accession>
<feature type="non-terminal residue" evidence="2">
    <location>
        <position position="144"/>
    </location>
</feature>
<dbReference type="InterPro" id="IPR000210">
    <property type="entry name" value="BTB/POZ_dom"/>
</dbReference>
<dbReference type="PANTHER" id="PTHR47843">
    <property type="entry name" value="BTB DOMAIN-CONTAINING PROTEIN-RELATED"/>
    <property type="match status" value="1"/>
</dbReference>
<dbReference type="eggNOG" id="ENOG502SQVI">
    <property type="taxonomic scope" value="Eukaryota"/>
</dbReference>
<feature type="non-terminal residue" evidence="2">
    <location>
        <position position="1"/>
    </location>
</feature>
<dbReference type="OMA" id="VFHIACT"/>
<sequence>SVHNDRAREREEFTDFVLVCGPERFPVHKVIICSQSKYEIAEQSPAMVRRMVEYFYTGNYKDCGEPTQDPSKETPECSDEEGLTALCIHARVFALAEMYQVDGLQSLAVTKYGKALARSTNIQDLLDSIPDVYQLTPCTVRALR</sequence>
<name>G2QJV8_THET4</name>
<dbReference type="Proteomes" id="UP000007322">
    <property type="component" value="Chromosome 5"/>
</dbReference>